<dbReference type="EMBL" id="BAABEY010000020">
    <property type="protein sequence ID" value="GAA4439089.1"/>
    <property type="molecule type" value="Genomic_DNA"/>
</dbReference>
<proteinExistence type="predicted"/>
<accession>A0ABP8LZL7</accession>
<sequence length="135" mass="15114">MNIRKLIIGLVAIAGIYFLYDALSQPNPSDLEGNFRETATYRNANNTGPVVRIYAVTADDTLWNEARLYGDMMPYTKYGTTTVYYFNGNRAPQTLSPQPPFFDAAFAPACFAKYHKDAMGFVSVQRFPFGKSVAE</sequence>
<reference evidence="2" key="1">
    <citation type="journal article" date="2019" name="Int. J. Syst. Evol. Microbiol.">
        <title>The Global Catalogue of Microorganisms (GCM) 10K type strain sequencing project: providing services to taxonomists for standard genome sequencing and annotation.</title>
        <authorList>
            <consortium name="The Broad Institute Genomics Platform"/>
            <consortium name="The Broad Institute Genome Sequencing Center for Infectious Disease"/>
            <person name="Wu L."/>
            <person name="Ma J."/>
        </authorList>
    </citation>
    <scope>NUCLEOTIDE SEQUENCE [LARGE SCALE GENOMIC DNA]</scope>
    <source>
        <strain evidence="2">JCM 31920</strain>
    </source>
</reference>
<name>A0ABP8LZL7_9BACT</name>
<dbReference type="Proteomes" id="UP001501508">
    <property type="component" value="Unassembled WGS sequence"/>
</dbReference>
<comment type="caution">
    <text evidence="1">The sequence shown here is derived from an EMBL/GenBank/DDBJ whole genome shotgun (WGS) entry which is preliminary data.</text>
</comment>
<organism evidence="1 2">
    <name type="scientific">Ravibacter arvi</name>
    <dbReference type="NCBI Taxonomy" id="2051041"/>
    <lineage>
        <taxon>Bacteria</taxon>
        <taxon>Pseudomonadati</taxon>
        <taxon>Bacteroidota</taxon>
        <taxon>Cytophagia</taxon>
        <taxon>Cytophagales</taxon>
        <taxon>Spirosomataceae</taxon>
        <taxon>Ravibacter</taxon>
    </lineage>
</organism>
<protein>
    <submittedName>
        <fullName evidence="1">Uncharacterized protein</fullName>
    </submittedName>
</protein>
<evidence type="ECO:0000313" key="2">
    <source>
        <dbReference type="Proteomes" id="UP001501508"/>
    </source>
</evidence>
<evidence type="ECO:0000313" key="1">
    <source>
        <dbReference type="EMBL" id="GAA4439089.1"/>
    </source>
</evidence>
<keyword evidence="2" id="KW-1185">Reference proteome</keyword>
<dbReference type="RefSeq" id="WP_345028613.1">
    <property type="nucleotide sequence ID" value="NZ_BAABEY010000020.1"/>
</dbReference>
<gene>
    <name evidence="1" type="ORF">GCM10023091_20780</name>
</gene>